<evidence type="ECO:0000313" key="2">
    <source>
        <dbReference type="EMBL" id="UQC74681.1"/>
    </source>
</evidence>
<evidence type="ECO:0000313" key="3">
    <source>
        <dbReference type="Proteomes" id="UP000830671"/>
    </source>
</evidence>
<protein>
    <submittedName>
        <fullName evidence="2">Uncharacterized protein</fullName>
    </submittedName>
</protein>
<name>A0A9Q8SD05_9PEZI</name>
<reference evidence="2" key="1">
    <citation type="journal article" date="2021" name="Mol. Plant Microbe Interact.">
        <title>Complete Genome Sequence of the Plant-Pathogenic Fungus Colletotrichum lupini.</title>
        <authorList>
            <person name="Baroncelli R."/>
            <person name="Pensec F."/>
            <person name="Da Lio D."/>
            <person name="Boufleur T."/>
            <person name="Vicente I."/>
            <person name="Sarrocco S."/>
            <person name="Picot A."/>
            <person name="Baraldi E."/>
            <person name="Sukno S."/>
            <person name="Thon M."/>
            <person name="Le Floch G."/>
        </authorList>
    </citation>
    <scope>NUCLEOTIDE SEQUENCE</scope>
    <source>
        <strain evidence="2">IMI 504893</strain>
    </source>
</reference>
<dbReference type="RefSeq" id="XP_049136331.1">
    <property type="nucleotide sequence ID" value="XM_049280374.1"/>
</dbReference>
<organism evidence="2 3">
    <name type="scientific">Colletotrichum lupini</name>
    <dbReference type="NCBI Taxonomy" id="145971"/>
    <lineage>
        <taxon>Eukaryota</taxon>
        <taxon>Fungi</taxon>
        <taxon>Dikarya</taxon>
        <taxon>Ascomycota</taxon>
        <taxon>Pezizomycotina</taxon>
        <taxon>Sordariomycetes</taxon>
        <taxon>Hypocreomycetidae</taxon>
        <taxon>Glomerellales</taxon>
        <taxon>Glomerellaceae</taxon>
        <taxon>Colletotrichum</taxon>
        <taxon>Colletotrichum acutatum species complex</taxon>
    </lineage>
</organism>
<evidence type="ECO:0000256" key="1">
    <source>
        <dbReference type="SAM" id="MobiDB-lite"/>
    </source>
</evidence>
<dbReference type="KEGG" id="clup:CLUP02_01333"/>
<dbReference type="EMBL" id="CP019471">
    <property type="protein sequence ID" value="UQC74681.1"/>
    <property type="molecule type" value="Genomic_DNA"/>
</dbReference>
<dbReference type="Proteomes" id="UP000830671">
    <property type="component" value="Chromosome 1"/>
</dbReference>
<proteinExistence type="predicted"/>
<feature type="compositionally biased region" description="Basic and acidic residues" evidence="1">
    <location>
        <begin position="400"/>
        <end position="409"/>
    </location>
</feature>
<accession>A0A9Q8SD05</accession>
<feature type="region of interest" description="Disordered" evidence="1">
    <location>
        <begin position="400"/>
        <end position="421"/>
    </location>
</feature>
<dbReference type="AlphaFoldDB" id="A0A9Q8SD05"/>
<dbReference type="GeneID" id="73335384"/>
<gene>
    <name evidence="2" type="ORF">CLUP02_01333</name>
</gene>
<feature type="region of interest" description="Disordered" evidence="1">
    <location>
        <begin position="325"/>
        <end position="346"/>
    </location>
</feature>
<keyword evidence="3" id="KW-1185">Reference proteome</keyword>
<sequence>MLGQSVLASIQHNCLEKKGNACSEVDLFSRTSHSDEENAARDPTESAYPKTTCLYSTPNSVFDTTGKIETWRLLEPTCFTPAWGSSSSDIKIHKDLVVRLLYLLMYQEVSRLLLLTTALLYEAVRRFSLQIPVSHAAKHSTVIASEPFLAWFCPTLFSDVRWRVFDDYDDLQEKIGEDHAINFLRHSGPLPLMDTHANNRSCTKGRENERLAQRVFSETSPFEAVALVSSVHNSLLPNESLVVQEEHAYGSWLVQRALLEDQNNEDIARLLKESLHREVLEAANVELTEQRIFRTTSKREKLPSATGLISMSVTSVLDVRSEKRKRQSGMNLYPPSLRTRRNQRSCPSEVQYMKIRDLTARADSDREGITTSAFPSTTNQNHVAQASHLLPGDLLKTNEEKKVQGHSREPPQITLLRPLGGFAGSRRQPPFRVAAEPGEGQFDARLPRWVGRLASCNLRVAAGIRRLLVGMAWHAGTGGGGGLRIYSVPLWNMPNAQASMLHLGERHGERDTPEVAGEKRGRDVFGSTRRSRLKIGLVGVELADYGGLAPRTIGFSCRLSGRGARTKAKRFDVEQQHPAFVNLYGNSVWVELVDGATRGFPFMFQPMQGAGQKGAFVLLANKCSDNFPNEMERPCCWSLVAMADFFIDKPILSPRYKQESSYGLRIALFRRVVIAPLTAHCINSLRRATFFNATTHHLRRAMAEKMRPRGSSEGSNDGFAQDVKVPQCNEADTWWARGQGVPRMKRKPEFSHLFLQWPLQPSPDKVHRQVLRHTHYPEAIYGRLQEALC</sequence>